<dbReference type="InterPro" id="IPR010259">
    <property type="entry name" value="S8pro/Inhibitor_I9"/>
</dbReference>
<dbReference type="InterPro" id="IPR023828">
    <property type="entry name" value="Peptidase_S8_Ser-AS"/>
</dbReference>
<feature type="active site" description="Charge relay system" evidence="5 6">
    <location>
        <position position="201"/>
    </location>
</feature>
<keyword evidence="12" id="KW-1185">Reference proteome</keyword>
<sequence>MTLPRARRRRIATVAVLATAALVTTMAGAPATAAPATGHILNANGPNAVPESYIVVLKDSAVGGRAGTRQANVDDTAVSLAKQFGARVGHVYGAALNGFEAKLSEQAAKRLAAHPSVAYVEQNATVSLAATQTNPPWGLDRIDQPKLPLSNTYSYTSTGSGTVVYVIDTGIRTTHVDFGGRAIHGYDAVDGSLPATDCNGHGTHVAGTVGGKTYGVAKGVRLVGVRVLNCAGSGTWAQVIAGINWVTANHGTGQPAVANMSLGGGNNAALNTAVANSIADGISYAVAAGNSNQNACNFSPASVPTAITVGATQSNDYRASFSNYGSCLDLFAPGVGVLSAWHTSDTATNSISGTSMASPHVAGAAARVLQNNPSWPPAQVSSYLNSTATPNVVINPGPGSPNRLLYLAPSF</sequence>
<reference evidence="11 12" key="1">
    <citation type="submission" date="2016-06" db="EMBL/GenBank/DDBJ databases">
        <authorList>
            <person name="Kjaerup R.B."/>
            <person name="Dalgaard T.S."/>
            <person name="Juul-Madsen H.R."/>
        </authorList>
    </citation>
    <scope>NUCLEOTIDE SEQUENCE [LARGE SCALE GENOMIC DNA]</scope>
    <source>
        <strain evidence="11 12">DSM 43818</strain>
    </source>
</reference>
<dbReference type="Proteomes" id="UP000199699">
    <property type="component" value="Unassembled WGS sequence"/>
</dbReference>
<dbReference type="AlphaFoldDB" id="A0A1C6RWM7"/>
<name>A0A1C6RWM7_9ACTN</name>
<dbReference type="CDD" id="cd04077">
    <property type="entry name" value="Peptidases_S8_PCSK9_ProteinaseK_like"/>
    <property type="match status" value="1"/>
</dbReference>
<comment type="similarity">
    <text evidence="1 6 7">Belongs to the peptidase S8 family.</text>
</comment>
<dbReference type="STRING" id="145857.GA0070616_2343"/>
<evidence type="ECO:0000256" key="1">
    <source>
        <dbReference type="ARBA" id="ARBA00011073"/>
    </source>
</evidence>
<dbReference type="PANTHER" id="PTHR43806:SF11">
    <property type="entry name" value="CEREVISIN-RELATED"/>
    <property type="match status" value="1"/>
</dbReference>
<dbReference type="PANTHER" id="PTHR43806">
    <property type="entry name" value="PEPTIDASE S8"/>
    <property type="match status" value="1"/>
</dbReference>
<dbReference type="PROSITE" id="PS00136">
    <property type="entry name" value="SUBTILASE_ASP"/>
    <property type="match status" value="1"/>
</dbReference>
<feature type="domain" description="Peptidase S8/S53" evidence="9">
    <location>
        <begin position="159"/>
        <end position="391"/>
    </location>
</feature>
<protein>
    <submittedName>
        <fullName evidence="11">Peptidase inhibitor I9</fullName>
    </submittedName>
</protein>
<accession>A0A1C6RWM7</accession>
<dbReference type="Pfam" id="PF05922">
    <property type="entry name" value="Inhibitor_I9"/>
    <property type="match status" value="1"/>
</dbReference>
<dbReference type="PROSITE" id="PS00138">
    <property type="entry name" value="SUBTILASE_SER"/>
    <property type="match status" value="1"/>
</dbReference>
<proteinExistence type="inferred from homology"/>
<evidence type="ECO:0000256" key="3">
    <source>
        <dbReference type="ARBA" id="ARBA00022801"/>
    </source>
</evidence>
<keyword evidence="2 6" id="KW-0645">Protease</keyword>
<dbReference type="Gene3D" id="3.30.70.80">
    <property type="entry name" value="Peptidase S8 propeptide/proteinase inhibitor I9"/>
    <property type="match status" value="1"/>
</dbReference>
<dbReference type="GO" id="GO:0004252">
    <property type="term" value="F:serine-type endopeptidase activity"/>
    <property type="evidence" value="ECO:0007669"/>
    <property type="project" value="UniProtKB-UniRule"/>
</dbReference>
<dbReference type="Gene3D" id="3.40.50.200">
    <property type="entry name" value="Peptidase S8/S53 domain"/>
    <property type="match status" value="1"/>
</dbReference>
<dbReference type="PROSITE" id="PS51318">
    <property type="entry name" value="TAT"/>
    <property type="match status" value="1"/>
</dbReference>
<dbReference type="PRINTS" id="PR00723">
    <property type="entry name" value="SUBTILISIN"/>
</dbReference>
<keyword evidence="8" id="KW-0732">Signal</keyword>
<dbReference type="InterPro" id="IPR034193">
    <property type="entry name" value="PCSK9_ProteinaseK-like"/>
</dbReference>
<evidence type="ECO:0000259" key="10">
    <source>
        <dbReference type="Pfam" id="PF05922"/>
    </source>
</evidence>
<evidence type="ECO:0000256" key="7">
    <source>
        <dbReference type="RuleBase" id="RU003355"/>
    </source>
</evidence>
<feature type="domain" description="Inhibitor I9" evidence="10">
    <location>
        <begin position="52"/>
        <end position="128"/>
    </location>
</feature>
<dbReference type="PROSITE" id="PS51892">
    <property type="entry name" value="SUBTILASE"/>
    <property type="match status" value="1"/>
</dbReference>
<dbReference type="InterPro" id="IPR015500">
    <property type="entry name" value="Peptidase_S8_subtilisin-rel"/>
</dbReference>
<dbReference type="SUPFAM" id="SSF54897">
    <property type="entry name" value="Protease propeptides/inhibitors"/>
    <property type="match status" value="1"/>
</dbReference>
<dbReference type="GO" id="GO:0005615">
    <property type="term" value="C:extracellular space"/>
    <property type="evidence" value="ECO:0007669"/>
    <property type="project" value="TreeGrafter"/>
</dbReference>
<dbReference type="SUPFAM" id="SSF52743">
    <property type="entry name" value="Subtilisin-like"/>
    <property type="match status" value="1"/>
</dbReference>
<evidence type="ECO:0000313" key="11">
    <source>
        <dbReference type="EMBL" id="SCL21619.1"/>
    </source>
</evidence>
<evidence type="ECO:0000313" key="12">
    <source>
        <dbReference type="Proteomes" id="UP000199699"/>
    </source>
</evidence>
<evidence type="ECO:0000256" key="5">
    <source>
        <dbReference type="PIRSR" id="PIRSR615500-1"/>
    </source>
</evidence>
<dbReference type="FunFam" id="3.40.50.200:FF:000014">
    <property type="entry name" value="Proteinase K"/>
    <property type="match status" value="1"/>
</dbReference>
<gene>
    <name evidence="11" type="ORF">GA0070616_2343</name>
</gene>
<evidence type="ECO:0000256" key="4">
    <source>
        <dbReference type="ARBA" id="ARBA00022825"/>
    </source>
</evidence>
<dbReference type="PROSITE" id="PS00137">
    <property type="entry name" value="SUBTILASE_HIS"/>
    <property type="match status" value="1"/>
</dbReference>
<dbReference type="InterPro" id="IPR000209">
    <property type="entry name" value="Peptidase_S8/S53_dom"/>
</dbReference>
<dbReference type="InterPro" id="IPR050131">
    <property type="entry name" value="Peptidase_S8_subtilisin-like"/>
</dbReference>
<feature type="chain" id="PRO_5008745243" evidence="8">
    <location>
        <begin position="34"/>
        <end position="411"/>
    </location>
</feature>
<feature type="active site" description="Charge relay system" evidence="5 6">
    <location>
        <position position="355"/>
    </location>
</feature>
<feature type="active site" description="Charge relay system" evidence="5 6">
    <location>
        <position position="168"/>
    </location>
</feature>
<dbReference type="InterPro" id="IPR023827">
    <property type="entry name" value="Peptidase_S8_Asp-AS"/>
</dbReference>
<dbReference type="InterPro" id="IPR036852">
    <property type="entry name" value="Peptidase_S8/S53_dom_sf"/>
</dbReference>
<evidence type="ECO:0000256" key="6">
    <source>
        <dbReference type="PROSITE-ProRule" id="PRU01240"/>
    </source>
</evidence>
<feature type="signal peptide" evidence="8">
    <location>
        <begin position="1"/>
        <end position="33"/>
    </location>
</feature>
<dbReference type="RefSeq" id="WP_091080666.1">
    <property type="nucleotide sequence ID" value="NZ_FMHT01000003.1"/>
</dbReference>
<dbReference type="GO" id="GO:0006508">
    <property type="term" value="P:proteolysis"/>
    <property type="evidence" value="ECO:0007669"/>
    <property type="project" value="UniProtKB-KW"/>
</dbReference>
<keyword evidence="4 6" id="KW-0720">Serine protease</keyword>
<evidence type="ECO:0000256" key="2">
    <source>
        <dbReference type="ARBA" id="ARBA00022670"/>
    </source>
</evidence>
<evidence type="ECO:0000259" key="9">
    <source>
        <dbReference type="Pfam" id="PF00082"/>
    </source>
</evidence>
<organism evidence="11 12">
    <name type="scientific">Micromonospora nigra</name>
    <dbReference type="NCBI Taxonomy" id="145857"/>
    <lineage>
        <taxon>Bacteria</taxon>
        <taxon>Bacillati</taxon>
        <taxon>Actinomycetota</taxon>
        <taxon>Actinomycetes</taxon>
        <taxon>Micromonosporales</taxon>
        <taxon>Micromonosporaceae</taxon>
        <taxon>Micromonospora</taxon>
    </lineage>
</organism>
<dbReference type="InterPro" id="IPR022398">
    <property type="entry name" value="Peptidase_S8_His-AS"/>
</dbReference>
<dbReference type="EMBL" id="FMHT01000003">
    <property type="protein sequence ID" value="SCL21619.1"/>
    <property type="molecule type" value="Genomic_DNA"/>
</dbReference>
<dbReference type="Pfam" id="PF00082">
    <property type="entry name" value="Peptidase_S8"/>
    <property type="match status" value="1"/>
</dbReference>
<dbReference type="OrthoDB" id="9798386at2"/>
<dbReference type="InterPro" id="IPR037045">
    <property type="entry name" value="S8pro/Inhibitor_I9_sf"/>
</dbReference>
<evidence type="ECO:0000256" key="8">
    <source>
        <dbReference type="SAM" id="SignalP"/>
    </source>
</evidence>
<keyword evidence="3 6" id="KW-0378">Hydrolase</keyword>
<dbReference type="InterPro" id="IPR006311">
    <property type="entry name" value="TAT_signal"/>
</dbReference>